<reference evidence="1" key="2">
    <citation type="submission" date="2021-04" db="EMBL/GenBank/DDBJ databases">
        <authorList>
            <person name="Gilroy R."/>
        </authorList>
    </citation>
    <scope>NUCLEOTIDE SEQUENCE</scope>
    <source>
        <strain evidence="1">CHK33-5263</strain>
    </source>
</reference>
<proteinExistence type="predicted"/>
<dbReference type="Proteomes" id="UP000824044">
    <property type="component" value="Unassembled WGS sequence"/>
</dbReference>
<name>A0A9D2DXK6_9FIRM</name>
<dbReference type="EMBL" id="DXBS01000099">
    <property type="protein sequence ID" value="HIZ24829.1"/>
    <property type="molecule type" value="Genomic_DNA"/>
</dbReference>
<reference evidence="1" key="1">
    <citation type="journal article" date="2021" name="PeerJ">
        <title>Extensive microbial diversity within the chicken gut microbiome revealed by metagenomics and culture.</title>
        <authorList>
            <person name="Gilroy R."/>
            <person name="Ravi A."/>
            <person name="Getino M."/>
            <person name="Pursley I."/>
            <person name="Horton D.L."/>
            <person name="Alikhan N.F."/>
            <person name="Baker D."/>
            <person name="Gharbi K."/>
            <person name="Hall N."/>
            <person name="Watson M."/>
            <person name="Adriaenssens E.M."/>
            <person name="Foster-Nyarko E."/>
            <person name="Jarju S."/>
            <person name="Secka A."/>
            <person name="Antonio M."/>
            <person name="Oren A."/>
            <person name="Chaudhuri R.R."/>
            <person name="La Ragione R."/>
            <person name="Hildebrand F."/>
            <person name="Pallen M.J."/>
        </authorList>
    </citation>
    <scope>NUCLEOTIDE SEQUENCE</scope>
    <source>
        <strain evidence="1">CHK33-5263</strain>
    </source>
</reference>
<comment type="caution">
    <text evidence="1">The sequence shown here is derived from an EMBL/GenBank/DDBJ whole genome shotgun (WGS) entry which is preliminary data.</text>
</comment>
<sequence>MGLFTRHGRKKEGTSPKKVLHIERELPTREETVQFMRDEGLSPQTLETDYSQDGEVRCVIFRSANGYVTYQFERLIFFDAEEYRRSPLPACWQPFSEACAKPVYTSLRDLKKQLVFDPEYLTYFSADIS</sequence>
<accession>A0A9D2DXK6</accession>
<protein>
    <submittedName>
        <fullName evidence="1">Uncharacterized protein</fullName>
    </submittedName>
</protein>
<evidence type="ECO:0000313" key="1">
    <source>
        <dbReference type="EMBL" id="HIZ24829.1"/>
    </source>
</evidence>
<evidence type="ECO:0000313" key="2">
    <source>
        <dbReference type="Proteomes" id="UP000824044"/>
    </source>
</evidence>
<gene>
    <name evidence="1" type="ORF">H9812_05095</name>
</gene>
<organism evidence="1 2">
    <name type="scientific">Candidatus Gallimonas intestinigallinarum</name>
    <dbReference type="NCBI Taxonomy" id="2838604"/>
    <lineage>
        <taxon>Bacteria</taxon>
        <taxon>Bacillati</taxon>
        <taxon>Bacillota</taxon>
        <taxon>Clostridia</taxon>
        <taxon>Candidatus Gallimonas</taxon>
    </lineage>
</organism>
<dbReference type="AlphaFoldDB" id="A0A9D2DXK6"/>